<dbReference type="SUPFAM" id="SSF46785">
    <property type="entry name" value="Winged helix' DNA-binding domain"/>
    <property type="match status" value="1"/>
</dbReference>
<protein>
    <recommendedName>
        <fullName evidence="3">HTH iclR-type domain-containing protein</fullName>
    </recommendedName>
</protein>
<dbReference type="KEGG" id="chq:AQ619_15195"/>
<proteinExistence type="predicted"/>
<dbReference type="InterPro" id="IPR036390">
    <property type="entry name" value="WH_DNA-bd_sf"/>
</dbReference>
<gene>
    <name evidence="1" type="ORF">AQ619_15195</name>
</gene>
<sequence length="150" mass="16466">MKRSSTPFLNRHQLSLGADYALRLIRIFSDVFDGDLGLALVFITAAQAGTEHLRERDDYVDLITGEFFPDDLRRPISVSALSRAVGLPVETTRRHVVKLAASGFVERTGSGGVLVTSACLTRDEIREAGLLNQSAMAVLVKSLKRAPRNR</sequence>
<dbReference type="InterPro" id="IPR036388">
    <property type="entry name" value="WH-like_DNA-bd_sf"/>
</dbReference>
<dbReference type="RefSeq" id="WP_062149492.1">
    <property type="nucleotide sequence ID" value="NZ_CP013002.1"/>
</dbReference>
<accession>A0A0P0P204</accession>
<dbReference type="Proteomes" id="UP000056905">
    <property type="component" value="Chromosome"/>
</dbReference>
<evidence type="ECO:0008006" key="3">
    <source>
        <dbReference type="Google" id="ProtNLM"/>
    </source>
</evidence>
<organism evidence="1 2">
    <name type="scientific">Caulobacter henricii</name>
    <dbReference type="NCBI Taxonomy" id="69395"/>
    <lineage>
        <taxon>Bacteria</taxon>
        <taxon>Pseudomonadati</taxon>
        <taxon>Pseudomonadota</taxon>
        <taxon>Alphaproteobacteria</taxon>
        <taxon>Caulobacterales</taxon>
        <taxon>Caulobacteraceae</taxon>
        <taxon>Caulobacter</taxon>
    </lineage>
</organism>
<dbReference type="Gene3D" id="1.10.10.10">
    <property type="entry name" value="Winged helix-like DNA-binding domain superfamily/Winged helix DNA-binding domain"/>
    <property type="match status" value="1"/>
</dbReference>
<dbReference type="AlphaFoldDB" id="A0A0P0P204"/>
<keyword evidence="2" id="KW-1185">Reference proteome</keyword>
<dbReference type="EMBL" id="CP013002">
    <property type="protein sequence ID" value="ALL14587.1"/>
    <property type="molecule type" value="Genomic_DNA"/>
</dbReference>
<name>A0A0P0P204_9CAUL</name>
<evidence type="ECO:0000313" key="1">
    <source>
        <dbReference type="EMBL" id="ALL14587.1"/>
    </source>
</evidence>
<dbReference type="OrthoDB" id="7534390at2"/>
<reference evidence="1 2" key="1">
    <citation type="submission" date="2015-10" db="EMBL/GenBank/DDBJ databases">
        <title>Conservation of the essential genome among Caulobacter and Brevundimonas species.</title>
        <authorList>
            <person name="Scott D."/>
            <person name="Ely B."/>
        </authorList>
    </citation>
    <scope>NUCLEOTIDE SEQUENCE [LARGE SCALE GENOMIC DNA]</scope>
    <source>
        <strain evidence="1 2">CB4</strain>
    </source>
</reference>
<evidence type="ECO:0000313" key="2">
    <source>
        <dbReference type="Proteomes" id="UP000056905"/>
    </source>
</evidence>